<evidence type="ECO:0000256" key="2">
    <source>
        <dbReference type="ARBA" id="ARBA00012695"/>
    </source>
</evidence>
<organism evidence="7 8">
    <name type="scientific">Talaromyces stipitatus (strain ATCC 10500 / CBS 375.48 / QM 6759 / NRRL 1006)</name>
    <name type="common">Penicillium stipitatum</name>
    <dbReference type="NCBI Taxonomy" id="441959"/>
    <lineage>
        <taxon>Eukaryota</taxon>
        <taxon>Fungi</taxon>
        <taxon>Dikarya</taxon>
        <taxon>Ascomycota</taxon>
        <taxon>Pezizomycotina</taxon>
        <taxon>Eurotiomycetes</taxon>
        <taxon>Eurotiomycetidae</taxon>
        <taxon>Eurotiales</taxon>
        <taxon>Trichocomaceae</taxon>
        <taxon>Talaromyces</taxon>
        <taxon>Talaromyces sect. Talaromyces</taxon>
    </lineage>
</organism>
<dbReference type="PANTHER" id="PTHR13914">
    <property type="entry name" value="PROLINE OXIDASE"/>
    <property type="match status" value="1"/>
</dbReference>
<dbReference type="STRING" id="441959.B8MEE7"/>
<proteinExistence type="inferred from homology"/>
<comment type="similarity">
    <text evidence="1 5">Belongs to the proline oxidase family.</text>
</comment>
<evidence type="ECO:0000256" key="3">
    <source>
        <dbReference type="ARBA" id="ARBA00023002"/>
    </source>
</evidence>
<evidence type="ECO:0000259" key="6">
    <source>
        <dbReference type="Pfam" id="PF01619"/>
    </source>
</evidence>
<comment type="catalytic activity">
    <reaction evidence="5">
        <text>L-proline + a quinone = (S)-1-pyrroline-5-carboxylate + a quinol + H(+)</text>
        <dbReference type="Rhea" id="RHEA:23784"/>
        <dbReference type="ChEBI" id="CHEBI:15378"/>
        <dbReference type="ChEBI" id="CHEBI:17388"/>
        <dbReference type="ChEBI" id="CHEBI:24646"/>
        <dbReference type="ChEBI" id="CHEBI:60039"/>
        <dbReference type="ChEBI" id="CHEBI:132124"/>
        <dbReference type="EC" id="1.5.5.2"/>
    </reaction>
</comment>
<dbReference type="VEuPathDB" id="FungiDB:TSTA_016510"/>
<dbReference type="GO" id="GO:0010133">
    <property type="term" value="P:L-proline catabolic process to L-glutamate"/>
    <property type="evidence" value="ECO:0007669"/>
    <property type="project" value="TreeGrafter"/>
</dbReference>
<comment type="function">
    <text evidence="5">Converts proline to delta-1-pyrroline-5-carboxylate.</text>
</comment>
<dbReference type="InterPro" id="IPR002872">
    <property type="entry name" value="Proline_DH_dom"/>
</dbReference>
<name>B8MEE7_TALSN</name>
<dbReference type="OrthoDB" id="5464at2759"/>
<dbReference type="PhylomeDB" id="B8MEE7"/>
<dbReference type="EMBL" id="EQ962656">
    <property type="protein sequence ID" value="EED16574.1"/>
    <property type="molecule type" value="Genomic_DNA"/>
</dbReference>
<dbReference type="Pfam" id="PF01619">
    <property type="entry name" value="Pro_dh"/>
    <property type="match status" value="1"/>
</dbReference>
<dbReference type="OMA" id="QFCAGEK"/>
<keyword evidence="5" id="KW-0285">Flavoprotein</keyword>
<dbReference type="InterPro" id="IPR029041">
    <property type="entry name" value="FAD-linked_oxidoreductase-like"/>
</dbReference>
<dbReference type="GO" id="GO:0071949">
    <property type="term" value="F:FAD binding"/>
    <property type="evidence" value="ECO:0007669"/>
    <property type="project" value="TreeGrafter"/>
</dbReference>
<dbReference type="SUPFAM" id="SSF51730">
    <property type="entry name" value="FAD-linked oxidoreductase"/>
    <property type="match status" value="1"/>
</dbReference>
<dbReference type="GO" id="GO:0004657">
    <property type="term" value="F:proline dehydrogenase activity"/>
    <property type="evidence" value="ECO:0007669"/>
    <property type="project" value="UniProtKB-EC"/>
</dbReference>
<dbReference type="Proteomes" id="UP000001745">
    <property type="component" value="Unassembled WGS sequence"/>
</dbReference>
<dbReference type="GeneID" id="8106424"/>
<accession>B8MEE7</accession>
<dbReference type="FunCoup" id="B8MEE7">
    <property type="interactions" value="73"/>
</dbReference>
<dbReference type="eggNOG" id="KOG0186">
    <property type="taxonomic scope" value="Eukaryota"/>
</dbReference>
<dbReference type="PANTHER" id="PTHR13914:SF30">
    <property type="entry name" value="PROLINE DEHYDROGENASE"/>
    <property type="match status" value="1"/>
</dbReference>
<dbReference type="GO" id="GO:0005739">
    <property type="term" value="C:mitochondrion"/>
    <property type="evidence" value="ECO:0007669"/>
    <property type="project" value="TreeGrafter"/>
</dbReference>
<gene>
    <name evidence="7" type="ORF">TSTA_016510</name>
</gene>
<dbReference type="AlphaFoldDB" id="B8MEE7"/>
<keyword evidence="5" id="KW-0274">FAD</keyword>
<protein>
    <recommendedName>
        <fullName evidence="2 5">Proline dehydrogenase</fullName>
        <ecNumber evidence="2 5">1.5.5.2</ecNumber>
    </recommendedName>
</protein>
<dbReference type="EC" id="1.5.5.2" evidence="2 5"/>
<dbReference type="Gene3D" id="3.20.20.220">
    <property type="match status" value="1"/>
</dbReference>
<reference evidence="8" key="1">
    <citation type="journal article" date="2015" name="Genome Announc.">
        <title>Genome sequence of the AIDS-associated pathogen Penicillium marneffei (ATCC18224) and its near taxonomic relative Talaromyces stipitatus (ATCC10500).</title>
        <authorList>
            <person name="Nierman W.C."/>
            <person name="Fedorova-Abrams N.D."/>
            <person name="Andrianopoulos A."/>
        </authorList>
    </citation>
    <scope>NUCLEOTIDE SEQUENCE [LARGE SCALE GENOMIC DNA]</scope>
    <source>
        <strain evidence="8">ATCC 10500 / CBS 375.48 / QM 6759 / NRRL 1006</strain>
    </source>
</reference>
<evidence type="ECO:0000256" key="1">
    <source>
        <dbReference type="ARBA" id="ARBA00005869"/>
    </source>
</evidence>
<evidence type="ECO:0000313" key="8">
    <source>
        <dbReference type="Proteomes" id="UP000001745"/>
    </source>
</evidence>
<keyword evidence="4 5" id="KW-0642">Proline metabolism</keyword>
<keyword evidence="8" id="KW-1185">Reference proteome</keyword>
<feature type="domain" description="Proline dehydrogenase" evidence="6">
    <location>
        <begin position="152"/>
        <end position="494"/>
    </location>
</feature>
<evidence type="ECO:0000256" key="5">
    <source>
        <dbReference type="RuleBase" id="RU364054"/>
    </source>
</evidence>
<evidence type="ECO:0000313" key="7">
    <source>
        <dbReference type="EMBL" id="EED16574.1"/>
    </source>
</evidence>
<dbReference type="InParanoid" id="B8MEE7"/>
<keyword evidence="3 5" id="KW-0560">Oxidoreductase</keyword>
<dbReference type="HOGENOM" id="CLU_018202_0_1_1"/>
<sequence length="552" mass="61997">MYFSRSPLALSRSLRNRVVTQIWYTHIATYSTSSPRHHDHVGSTRPTPTDTTAIDIKESTKIINEGAKESYNKTDSTSALSILPLSAVIRTLAITTLTSVPFLLGPALAALSVLANSKSRILDPNKNVIVNAILRKTIYSQFCAGETPTEVRKTIADLKRLGFAGVILGYGREVVMDGTETSMFEHQSGKDVAEQETSQSEQNLREIQEWKQGTMQTVDLADAGDFVALKFTGAGREALRHLVQGLPPSPNLQEAINEICDRAKDRQILLLFDAEQHAVQNTIDSWVLDLQRRYNKFFTIQGKPRALIYNTYQAYRQSTPKTLASHLSIAQRESFVMGVKLVRGAYLNSDPRRLFWTTKQQTDDAYDAIAKCLMTRKYNDLVEPDRGSSSCAFPQADLVLASHNRASVDKARALRDEQSRRGEPSIQMVYGQLQGMADDISCPLVRQSMITASRGRTGETPKPYKYLVWGTVGECTKYLLRRGHENRDAASRTKDTRTAMWKELKRRAWMGGISSLREATHSDLVNIHMSSTSFIPHLIMAYLKLLRFRPCK</sequence>
<evidence type="ECO:0000256" key="4">
    <source>
        <dbReference type="ARBA" id="ARBA00023062"/>
    </source>
</evidence>
<dbReference type="RefSeq" id="XP_002483808.1">
    <property type="nucleotide sequence ID" value="XM_002483763.1"/>
</dbReference>
<dbReference type="InterPro" id="IPR015659">
    <property type="entry name" value="Proline_oxidase"/>
</dbReference>
<comment type="cofactor">
    <cofactor evidence="5">
        <name>FAD</name>
        <dbReference type="ChEBI" id="CHEBI:57692"/>
    </cofactor>
</comment>